<dbReference type="PANTHER" id="PTHR35795">
    <property type="entry name" value="SLR1885 PROTEIN"/>
    <property type="match status" value="1"/>
</dbReference>
<reference evidence="8 9" key="1">
    <citation type="submission" date="2013-02" db="EMBL/GenBank/DDBJ databases">
        <title>The Genome Sequence of Enterococcus phoeniculicola BAA-412.</title>
        <authorList>
            <consortium name="The Broad Institute Genome Sequencing Platform"/>
            <consortium name="The Broad Institute Genome Sequencing Center for Infectious Disease"/>
            <person name="Earl A.M."/>
            <person name="Gilmore M.S."/>
            <person name="Lebreton F."/>
            <person name="Walker B."/>
            <person name="Young S.K."/>
            <person name="Zeng Q."/>
            <person name="Gargeya S."/>
            <person name="Fitzgerald M."/>
            <person name="Haas B."/>
            <person name="Abouelleil A."/>
            <person name="Alvarado L."/>
            <person name="Arachchi H.M."/>
            <person name="Berlin A.M."/>
            <person name="Chapman S.B."/>
            <person name="Dewar J."/>
            <person name="Goldberg J."/>
            <person name="Griggs A."/>
            <person name="Gujja S."/>
            <person name="Hansen M."/>
            <person name="Howarth C."/>
            <person name="Imamovic A."/>
            <person name="Larimer J."/>
            <person name="McCowan C."/>
            <person name="Murphy C."/>
            <person name="Neiman D."/>
            <person name="Pearson M."/>
            <person name="Priest M."/>
            <person name="Roberts A."/>
            <person name="Saif S."/>
            <person name="Shea T."/>
            <person name="Sisk P."/>
            <person name="Sykes S."/>
            <person name="Wortman J."/>
            <person name="Nusbaum C."/>
            <person name="Birren B."/>
        </authorList>
    </citation>
    <scope>NUCLEOTIDE SEQUENCE [LARGE SCALE GENOMIC DNA]</scope>
    <source>
        <strain evidence="8 9">ATCC BAA-412</strain>
    </source>
</reference>
<dbReference type="EMBL" id="AJAT01000011">
    <property type="protein sequence ID" value="EOL46226.1"/>
    <property type="molecule type" value="Genomic_DNA"/>
</dbReference>
<sequence>MVQLTDFRLEVEGTVEQQMIAYLTYYGFSEVANHSLAVASEAKRLASKFSADPEAAYIAGLLHDSSVFIPNKERVALCQTLNLTVYPEEKQVPMLLHQRLSKVLANEFFGVRDVSILNAIECHTTLRSSPSKMDLIVFLADKLQWDQSYAAPYLDELNKALEMSLVHGAKTYIDWTLKQGVLVLHPWLRQANQWLNQQEE</sequence>
<keyword evidence="5" id="KW-0408">Iron</keyword>
<evidence type="ECO:0000256" key="1">
    <source>
        <dbReference type="ARBA" id="ARBA00012506"/>
    </source>
</evidence>
<feature type="domain" description="HD" evidence="7">
    <location>
        <begin position="31"/>
        <end position="145"/>
    </location>
</feature>
<dbReference type="InterPro" id="IPR006674">
    <property type="entry name" value="HD_domain"/>
</dbReference>
<keyword evidence="4" id="KW-0378">Hydrolase</keyword>
<dbReference type="PATRIC" id="fig|1158610.3.peg.1015"/>
<dbReference type="HOGENOM" id="CLU_089580_2_0_9"/>
<dbReference type="PANTHER" id="PTHR35795:SF1">
    <property type="entry name" value="BIS(5'-NUCLEOSYL)-TETRAPHOSPHATASE, SYMMETRICAL"/>
    <property type="match status" value="1"/>
</dbReference>
<evidence type="ECO:0000256" key="2">
    <source>
        <dbReference type="ARBA" id="ARBA00022723"/>
    </source>
</evidence>
<dbReference type="GO" id="GO:0000166">
    <property type="term" value="F:nucleotide binding"/>
    <property type="evidence" value="ECO:0007669"/>
    <property type="project" value="UniProtKB-KW"/>
</dbReference>
<evidence type="ECO:0000259" key="7">
    <source>
        <dbReference type="Pfam" id="PF01966"/>
    </source>
</evidence>
<evidence type="ECO:0000256" key="6">
    <source>
        <dbReference type="ARBA" id="ARBA00049417"/>
    </source>
</evidence>
<dbReference type="CDD" id="cd00077">
    <property type="entry name" value="HDc"/>
    <property type="match status" value="1"/>
</dbReference>
<name>R3WEC3_9ENTE</name>
<evidence type="ECO:0000256" key="4">
    <source>
        <dbReference type="ARBA" id="ARBA00022801"/>
    </source>
</evidence>
<dbReference type="InterPro" id="IPR003607">
    <property type="entry name" value="HD/PDEase_dom"/>
</dbReference>
<organism evidence="8 9">
    <name type="scientific">Enterococcus phoeniculicola ATCC BAA-412</name>
    <dbReference type="NCBI Taxonomy" id="1158610"/>
    <lineage>
        <taxon>Bacteria</taxon>
        <taxon>Bacillati</taxon>
        <taxon>Bacillota</taxon>
        <taxon>Bacilli</taxon>
        <taxon>Lactobacillales</taxon>
        <taxon>Enterococcaceae</taxon>
        <taxon>Enterococcus</taxon>
    </lineage>
</organism>
<keyword evidence="9" id="KW-1185">Reference proteome</keyword>
<dbReference type="GO" id="GO:0046872">
    <property type="term" value="F:metal ion binding"/>
    <property type="evidence" value="ECO:0007669"/>
    <property type="project" value="UniProtKB-KW"/>
</dbReference>
<dbReference type="RefSeq" id="WP_010767704.1">
    <property type="nucleotide sequence ID" value="NZ_ASWE01000002.1"/>
</dbReference>
<dbReference type="SUPFAM" id="SSF109604">
    <property type="entry name" value="HD-domain/PDEase-like"/>
    <property type="match status" value="1"/>
</dbReference>
<gene>
    <name evidence="8" type="ORF">UC3_01032</name>
</gene>
<evidence type="ECO:0000313" key="8">
    <source>
        <dbReference type="EMBL" id="EOL46226.1"/>
    </source>
</evidence>
<dbReference type="eggNOG" id="COG1713">
    <property type="taxonomic scope" value="Bacteria"/>
</dbReference>
<dbReference type="GO" id="GO:0008803">
    <property type="term" value="F:bis(5'-nucleosyl)-tetraphosphatase (symmetrical) activity"/>
    <property type="evidence" value="ECO:0007669"/>
    <property type="project" value="UniProtKB-EC"/>
</dbReference>
<comment type="catalytic activity">
    <reaction evidence="6">
        <text>P(1),P(4)-bis(5'-adenosyl) tetraphosphate + H2O = 2 ADP + 2 H(+)</text>
        <dbReference type="Rhea" id="RHEA:24252"/>
        <dbReference type="ChEBI" id="CHEBI:15377"/>
        <dbReference type="ChEBI" id="CHEBI:15378"/>
        <dbReference type="ChEBI" id="CHEBI:58141"/>
        <dbReference type="ChEBI" id="CHEBI:456216"/>
        <dbReference type="EC" id="3.6.1.41"/>
    </reaction>
</comment>
<proteinExistence type="predicted"/>
<dbReference type="STRING" id="154621.RV11_GL000511"/>
<keyword evidence="3" id="KW-0547">Nucleotide-binding</keyword>
<dbReference type="Gene3D" id="1.10.3210.10">
    <property type="entry name" value="Hypothetical protein af1432"/>
    <property type="match status" value="1"/>
</dbReference>
<dbReference type="Pfam" id="PF01966">
    <property type="entry name" value="HD"/>
    <property type="match status" value="1"/>
</dbReference>
<dbReference type="InterPro" id="IPR005249">
    <property type="entry name" value="YqeK"/>
</dbReference>
<protein>
    <recommendedName>
        <fullName evidence="1">bis(5'-nucleosyl)-tetraphosphatase (symmetrical)</fullName>
        <ecNumber evidence="1">3.6.1.41</ecNumber>
    </recommendedName>
</protein>
<evidence type="ECO:0000256" key="3">
    <source>
        <dbReference type="ARBA" id="ARBA00022741"/>
    </source>
</evidence>
<evidence type="ECO:0000256" key="5">
    <source>
        <dbReference type="ARBA" id="ARBA00023004"/>
    </source>
</evidence>
<dbReference type="NCBIfam" id="TIGR00488">
    <property type="entry name" value="bis(5'-nucleosyl)-tetraphosphatase (symmetrical) YqeK"/>
    <property type="match status" value="1"/>
</dbReference>
<dbReference type="OrthoDB" id="5295945at2"/>
<evidence type="ECO:0000313" key="9">
    <source>
        <dbReference type="Proteomes" id="UP000013785"/>
    </source>
</evidence>
<comment type="caution">
    <text evidence="8">The sequence shown here is derived from an EMBL/GenBank/DDBJ whole genome shotgun (WGS) entry which is preliminary data.</text>
</comment>
<dbReference type="Proteomes" id="UP000013785">
    <property type="component" value="Unassembled WGS sequence"/>
</dbReference>
<dbReference type="InterPro" id="IPR051094">
    <property type="entry name" value="Diverse_Catalytic_Enzymes"/>
</dbReference>
<accession>R3WEC3</accession>
<dbReference type="AlphaFoldDB" id="R3WEC3"/>
<dbReference type="EC" id="3.6.1.41" evidence="1"/>
<keyword evidence="2" id="KW-0479">Metal-binding</keyword>